<dbReference type="Proteomes" id="UP001432146">
    <property type="component" value="Unassembled WGS sequence"/>
</dbReference>
<dbReference type="SMART" id="SM00209">
    <property type="entry name" value="TSP1"/>
    <property type="match status" value="1"/>
</dbReference>
<evidence type="ECO:0000313" key="3">
    <source>
        <dbReference type="Proteomes" id="UP001432146"/>
    </source>
</evidence>
<reference evidence="2 3" key="1">
    <citation type="submission" date="2024-05" db="EMBL/GenBank/DDBJ databases">
        <title>The nuclear and mitochondrial genome assemblies of Tetragonisca angustula (Apidae: Meliponini), a tiny yet remarkable pollinator in the Neotropics.</title>
        <authorList>
            <person name="Ferrari R."/>
            <person name="Ricardo P.C."/>
            <person name="Dias F.C."/>
            <person name="Araujo N.S."/>
            <person name="Soares D.O."/>
            <person name="Zhou Q.-S."/>
            <person name="Zhu C.-D."/>
            <person name="Coutinho L."/>
            <person name="Airas M.C."/>
            <person name="Batista T.M."/>
        </authorList>
    </citation>
    <scope>NUCLEOTIDE SEQUENCE [LARGE SCALE GENOMIC DNA]</scope>
    <source>
        <strain evidence="2">ASF017062</strain>
        <tissue evidence="2">Abdomen</tissue>
    </source>
</reference>
<dbReference type="Pfam" id="PF00090">
    <property type="entry name" value="TSP_1"/>
    <property type="match status" value="1"/>
</dbReference>
<proteinExistence type="predicted"/>
<protein>
    <submittedName>
        <fullName evidence="2">Uncharacterized protein</fullName>
    </submittedName>
</protein>
<feature type="chain" id="PRO_5043497490" evidence="1">
    <location>
        <begin position="19"/>
        <end position="218"/>
    </location>
</feature>
<feature type="signal peptide" evidence="1">
    <location>
        <begin position="1"/>
        <end position="18"/>
    </location>
</feature>
<gene>
    <name evidence="2" type="ORF">QLX08_010456</name>
</gene>
<dbReference type="PROSITE" id="PS50092">
    <property type="entry name" value="TSP1"/>
    <property type="match status" value="1"/>
</dbReference>
<dbReference type="InterPro" id="IPR036383">
    <property type="entry name" value="TSP1_rpt_sf"/>
</dbReference>
<keyword evidence="1" id="KW-0732">Signal</keyword>
<dbReference type="Gene3D" id="2.20.100.10">
    <property type="entry name" value="Thrombospondin type-1 (TSP1) repeat"/>
    <property type="match status" value="1"/>
</dbReference>
<dbReference type="EMBL" id="JAWNGG020000282">
    <property type="protein sequence ID" value="KAK9295145.1"/>
    <property type="molecule type" value="Genomic_DNA"/>
</dbReference>
<comment type="caution">
    <text evidence="2">The sequence shown here is derived from an EMBL/GenBank/DDBJ whole genome shotgun (WGS) entry which is preliminary data.</text>
</comment>
<name>A0AAW0ZC27_9HYME</name>
<accession>A0AAW0ZC27</accession>
<dbReference type="AlphaFoldDB" id="A0AAW0ZC27"/>
<keyword evidence="3" id="KW-1185">Reference proteome</keyword>
<dbReference type="InterPro" id="IPR000884">
    <property type="entry name" value="TSP1_rpt"/>
</dbReference>
<evidence type="ECO:0000256" key="1">
    <source>
        <dbReference type="SAM" id="SignalP"/>
    </source>
</evidence>
<organism evidence="2 3">
    <name type="scientific">Tetragonisca angustula</name>
    <dbReference type="NCBI Taxonomy" id="166442"/>
    <lineage>
        <taxon>Eukaryota</taxon>
        <taxon>Metazoa</taxon>
        <taxon>Ecdysozoa</taxon>
        <taxon>Arthropoda</taxon>
        <taxon>Hexapoda</taxon>
        <taxon>Insecta</taxon>
        <taxon>Pterygota</taxon>
        <taxon>Neoptera</taxon>
        <taxon>Endopterygota</taxon>
        <taxon>Hymenoptera</taxon>
        <taxon>Apocrita</taxon>
        <taxon>Aculeata</taxon>
        <taxon>Apoidea</taxon>
        <taxon>Anthophila</taxon>
        <taxon>Apidae</taxon>
        <taxon>Tetragonisca</taxon>
    </lineage>
</organism>
<dbReference type="SUPFAM" id="SSF82895">
    <property type="entry name" value="TSP-1 type 1 repeat"/>
    <property type="match status" value="1"/>
</dbReference>
<evidence type="ECO:0000313" key="2">
    <source>
        <dbReference type="EMBL" id="KAK9295145.1"/>
    </source>
</evidence>
<sequence length="218" mass="25465">MRLLLMLLLACIILETSDNGVKFGKLYACKLKKNTPLFNLKLLNANVIDKCTDNQEVSPFSAELNSLPKIRKNSKKKIIPRFFGFNNEKYRCIKLDQLISKWHARFYYKTSSNHRRKLLSYLNRPLYENSIKSVQSHEEEQNNLKEIGNLTDNNSELWDDWSSWSTCSVTCGSGRRVRWRHCSAEHCLKGLKRAQIKPCQLKKCDTKNVLHWLGIKTK</sequence>